<evidence type="ECO:0000256" key="8">
    <source>
        <dbReference type="SAM" id="Coils"/>
    </source>
</evidence>
<feature type="chain" id="PRO_5047021939" evidence="9">
    <location>
        <begin position="20"/>
        <end position="481"/>
    </location>
</feature>
<dbReference type="RefSeq" id="WP_309727090.1">
    <property type="nucleotide sequence ID" value="NZ_JAVDQA010000001.1"/>
</dbReference>
<dbReference type="Proteomes" id="UP001257659">
    <property type="component" value="Unassembled WGS sequence"/>
</dbReference>
<dbReference type="PANTHER" id="PTHR30026">
    <property type="entry name" value="OUTER MEMBRANE PROTEIN TOLC"/>
    <property type="match status" value="1"/>
</dbReference>
<keyword evidence="9" id="KW-0732">Signal</keyword>
<evidence type="ECO:0000313" key="11">
    <source>
        <dbReference type="Proteomes" id="UP001257659"/>
    </source>
</evidence>
<keyword evidence="3" id="KW-0813">Transport</keyword>
<evidence type="ECO:0000256" key="2">
    <source>
        <dbReference type="ARBA" id="ARBA00007613"/>
    </source>
</evidence>
<evidence type="ECO:0000256" key="7">
    <source>
        <dbReference type="ARBA" id="ARBA00023237"/>
    </source>
</evidence>
<organism evidence="10 11">
    <name type="scientific">Mesonia maritima</name>
    <dbReference type="NCBI Taxonomy" id="1793873"/>
    <lineage>
        <taxon>Bacteria</taxon>
        <taxon>Pseudomonadati</taxon>
        <taxon>Bacteroidota</taxon>
        <taxon>Flavobacteriia</taxon>
        <taxon>Flavobacteriales</taxon>
        <taxon>Flavobacteriaceae</taxon>
        <taxon>Mesonia</taxon>
    </lineage>
</organism>
<keyword evidence="7" id="KW-0998">Cell outer membrane</keyword>
<accession>A0ABU1K3J0</accession>
<dbReference type="InterPro" id="IPR003423">
    <property type="entry name" value="OMP_efflux"/>
</dbReference>
<evidence type="ECO:0000256" key="1">
    <source>
        <dbReference type="ARBA" id="ARBA00004442"/>
    </source>
</evidence>
<dbReference type="PANTHER" id="PTHR30026:SF20">
    <property type="entry name" value="OUTER MEMBRANE PROTEIN TOLC"/>
    <property type="match status" value="1"/>
</dbReference>
<feature type="signal peptide" evidence="9">
    <location>
        <begin position="1"/>
        <end position="19"/>
    </location>
</feature>
<keyword evidence="8" id="KW-0175">Coiled coil</keyword>
<sequence length="481" mass="54424">MKNSILILLLLCVGFSASAQNKKWTLRECIEYALDNNISIKQSQLDLEASEIDKSDAIGNYLPSINAQASNSWNTGLTQNVTTGVLQNQTTRNFSAGVTLGVNIFNGLNNLRQYQRAKMARIASMYSLEKMEDDIMLFVANAYLDVLVNKETVKVLKEQNQVTQEQYKRTQDLVDAGSLPRGDLLEIKATNADERQQIIVAENSVRIALINLAQLLLIDDYKNFDIVDETYDVPISDILQKSPEEIIENAKDERYEIKIAESNVELAEKDVQIAKSNYLPSISGFFNYNTRESGSRRVEQFTTIDEENPTQVIGQVAATGQDVISDNFSSGFRTLPPRPFIDQLWLNDGISYGLQLNVPILNGFSTRNSVRRNEINVQRAEYQLEQARLDLESNVYQAYVDAQGAAEAYQAAEVAVESQQLAYDYSQERYDVGLTNAFDFSQSKFRLSNAQSQLIRSKYDYIFKLKVLELYFGIEPEDIKL</sequence>
<evidence type="ECO:0000256" key="9">
    <source>
        <dbReference type="SAM" id="SignalP"/>
    </source>
</evidence>
<evidence type="ECO:0000256" key="4">
    <source>
        <dbReference type="ARBA" id="ARBA00022452"/>
    </source>
</evidence>
<keyword evidence="11" id="KW-1185">Reference proteome</keyword>
<dbReference type="EMBL" id="JAVDQA010000001">
    <property type="protein sequence ID" value="MDR6300188.1"/>
    <property type="molecule type" value="Genomic_DNA"/>
</dbReference>
<dbReference type="SUPFAM" id="SSF56954">
    <property type="entry name" value="Outer membrane efflux proteins (OEP)"/>
    <property type="match status" value="1"/>
</dbReference>
<keyword evidence="6" id="KW-0472">Membrane</keyword>
<proteinExistence type="inferred from homology"/>
<reference evidence="10 11" key="1">
    <citation type="submission" date="2023-07" db="EMBL/GenBank/DDBJ databases">
        <title>Genomic Encyclopedia of Type Strains, Phase IV (KMG-IV): sequencing the most valuable type-strain genomes for metagenomic binning, comparative biology and taxonomic classification.</title>
        <authorList>
            <person name="Goeker M."/>
        </authorList>
    </citation>
    <scope>NUCLEOTIDE SEQUENCE [LARGE SCALE GENOMIC DNA]</scope>
    <source>
        <strain evidence="10 11">DSM 102814</strain>
    </source>
</reference>
<evidence type="ECO:0000313" key="10">
    <source>
        <dbReference type="EMBL" id="MDR6300188.1"/>
    </source>
</evidence>
<gene>
    <name evidence="10" type="ORF">GGR31_000804</name>
</gene>
<keyword evidence="4" id="KW-1134">Transmembrane beta strand</keyword>
<evidence type="ECO:0000256" key="6">
    <source>
        <dbReference type="ARBA" id="ARBA00023136"/>
    </source>
</evidence>
<comment type="subcellular location">
    <subcellularLocation>
        <location evidence="1">Cell outer membrane</location>
    </subcellularLocation>
</comment>
<evidence type="ECO:0000256" key="3">
    <source>
        <dbReference type="ARBA" id="ARBA00022448"/>
    </source>
</evidence>
<evidence type="ECO:0000256" key="5">
    <source>
        <dbReference type="ARBA" id="ARBA00022692"/>
    </source>
</evidence>
<keyword evidence="5" id="KW-0812">Transmembrane</keyword>
<dbReference type="Pfam" id="PF02321">
    <property type="entry name" value="OEP"/>
    <property type="match status" value="2"/>
</dbReference>
<feature type="coiled-coil region" evidence="8">
    <location>
        <begin position="250"/>
        <end position="277"/>
    </location>
</feature>
<comment type="similarity">
    <text evidence="2">Belongs to the outer membrane factor (OMF) (TC 1.B.17) family.</text>
</comment>
<name>A0ABU1K3J0_9FLAO</name>
<dbReference type="InterPro" id="IPR051906">
    <property type="entry name" value="TolC-like"/>
</dbReference>
<comment type="caution">
    <text evidence="10">The sequence shown here is derived from an EMBL/GenBank/DDBJ whole genome shotgun (WGS) entry which is preliminary data.</text>
</comment>
<protein>
    <submittedName>
        <fullName evidence="10">Outer membrane protein</fullName>
    </submittedName>
</protein>
<dbReference type="Gene3D" id="1.20.1600.10">
    <property type="entry name" value="Outer membrane efflux proteins (OEP)"/>
    <property type="match status" value="1"/>
</dbReference>